<dbReference type="GO" id="GO:0008168">
    <property type="term" value="F:methyltransferase activity"/>
    <property type="evidence" value="ECO:0007669"/>
    <property type="project" value="UniProtKB-KW"/>
</dbReference>
<dbReference type="Gene3D" id="3.40.50.150">
    <property type="entry name" value="Vaccinia Virus protein VP39"/>
    <property type="match status" value="1"/>
</dbReference>
<keyword evidence="1" id="KW-0489">Methyltransferase</keyword>
<comment type="caution">
    <text evidence="1">The sequence shown here is derived from an EMBL/GenBank/DDBJ whole genome shotgun (WGS) entry which is preliminary data.</text>
</comment>
<dbReference type="EMBL" id="JAFFZM010000001">
    <property type="protein sequence ID" value="MBO8197355.1"/>
    <property type="molecule type" value="Genomic_DNA"/>
</dbReference>
<dbReference type="SUPFAM" id="SSF53335">
    <property type="entry name" value="S-adenosyl-L-methionine-dependent methyltransferases"/>
    <property type="match status" value="1"/>
</dbReference>
<gene>
    <name evidence="1" type="ORF">JW613_03355</name>
</gene>
<keyword evidence="2" id="KW-1185">Reference proteome</keyword>
<proteinExistence type="predicted"/>
<evidence type="ECO:0000313" key="1">
    <source>
        <dbReference type="EMBL" id="MBO8197355.1"/>
    </source>
</evidence>
<organism evidence="1 2">
    <name type="scientific">Streptomyces smyrnaeus</name>
    <dbReference type="NCBI Taxonomy" id="1387713"/>
    <lineage>
        <taxon>Bacteria</taxon>
        <taxon>Bacillati</taxon>
        <taxon>Actinomycetota</taxon>
        <taxon>Actinomycetes</taxon>
        <taxon>Kitasatosporales</taxon>
        <taxon>Streptomycetaceae</taxon>
        <taxon>Streptomyces</taxon>
    </lineage>
</organism>
<dbReference type="GO" id="GO:0032259">
    <property type="term" value="P:methylation"/>
    <property type="evidence" value="ECO:0007669"/>
    <property type="project" value="UniProtKB-KW"/>
</dbReference>
<reference evidence="1 2" key="1">
    <citation type="submission" date="2021-02" db="EMBL/GenBank/DDBJ databases">
        <title>Streptomyces spirodelae sp. nov., isolated from duckweed.</title>
        <authorList>
            <person name="Saimee Y."/>
            <person name="Duangmal K."/>
        </authorList>
    </citation>
    <scope>NUCLEOTIDE SEQUENCE [LARGE SCALE GENOMIC DNA]</scope>
    <source>
        <strain evidence="1 2">DSM 42105</strain>
    </source>
</reference>
<dbReference type="Pfam" id="PF13489">
    <property type="entry name" value="Methyltransf_23"/>
    <property type="match status" value="1"/>
</dbReference>
<dbReference type="RefSeq" id="WP_209209146.1">
    <property type="nucleotide sequence ID" value="NZ_JAFFZM010000001.1"/>
</dbReference>
<keyword evidence="1" id="KW-0808">Transferase</keyword>
<dbReference type="CDD" id="cd02440">
    <property type="entry name" value="AdoMet_MTases"/>
    <property type="match status" value="1"/>
</dbReference>
<dbReference type="InterPro" id="IPR029063">
    <property type="entry name" value="SAM-dependent_MTases_sf"/>
</dbReference>
<sequence length="257" mass="28727">MDRHKTAQAGNLRTEEDAYREAFGLFLAGTDEKTLTHAYLRDLVEQLPTRRVLLDVGAAEGTTTRSVAPYFERTVCIEPSEPMRRALALACPQAEVVAEPVLEARVEVRADLALLAHVLYYVPRAQWAATVSRIVEWLAPGGLLLVLLQNPDGACMRMVHHFTGLRFDLRELAEELAALPHNPIDGIALDVLPARYRSRDLDEAVTVAGFHLSLPGGSSRPSRDEVRAYVHEHWCDGNGGYLMRHDQHVLRIQRPAR</sequence>
<protein>
    <submittedName>
        <fullName evidence="1">Methyltransferase domain-containing protein</fullName>
    </submittedName>
</protein>
<evidence type="ECO:0000313" key="2">
    <source>
        <dbReference type="Proteomes" id="UP000721954"/>
    </source>
</evidence>
<accession>A0ABS3XPM2</accession>
<dbReference type="Proteomes" id="UP000721954">
    <property type="component" value="Unassembled WGS sequence"/>
</dbReference>
<name>A0ABS3XPM2_9ACTN</name>
<dbReference type="GeneID" id="96257629"/>